<sequence>MRGVAQQPRQRQLQRERAAPWDPAVRVEVSAEFASMPTRTPAHTRSVNSTPGMWDMFHLIRFISQVKGLLMGVAGHMRHMPGTQAPLSSRDPTVIRFASVCVSERDRWPGRPCLCGPREGSHAGREVPGALRCVKVYADLNTYCRGLVPQSE</sequence>
<proteinExistence type="predicted"/>
<feature type="compositionally biased region" description="Low complexity" evidence="1">
    <location>
        <begin position="1"/>
        <end position="11"/>
    </location>
</feature>
<evidence type="ECO:0000256" key="1">
    <source>
        <dbReference type="SAM" id="MobiDB-lite"/>
    </source>
</evidence>
<gene>
    <name evidence="2" type="ORF">GCM10023336_48060</name>
</gene>
<evidence type="ECO:0008006" key="4">
    <source>
        <dbReference type="Google" id="ProtNLM"/>
    </source>
</evidence>
<evidence type="ECO:0000313" key="3">
    <source>
        <dbReference type="Proteomes" id="UP001500124"/>
    </source>
</evidence>
<dbReference type="Proteomes" id="UP001500124">
    <property type="component" value="Unassembled WGS sequence"/>
</dbReference>
<reference evidence="3" key="1">
    <citation type="journal article" date="2019" name="Int. J. Syst. Evol. Microbiol.">
        <title>The Global Catalogue of Microorganisms (GCM) 10K type strain sequencing project: providing services to taxonomists for standard genome sequencing and annotation.</title>
        <authorList>
            <consortium name="The Broad Institute Genomics Platform"/>
            <consortium name="The Broad Institute Genome Sequencing Center for Infectious Disease"/>
            <person name="Wu L."/>
            <person name="Ma J."/>
        </authorList>
    </citation>
    <scope>NUCLEOTIDE SEQUENCE [LARGE SCALE GENOMIC DNA]</scope>
    <source>
        <strain evidence="3">JCM 18410</strain>
    </source>
</reference>
<evidence type="ECO:0000313" key="2">
    <source>
        <dbReference type="EMBL" id="GAA5066381.1"/>
    </source>
</evidence>
<name>A0ABP9KZK6_9ACTN</name>
<dbReference type="EMBL" id="BAABKC010000071">
    <property type="protein sequence ID" value="GAA5066381.1"/>
    <property type="molecule type" value="Genomic_DNA"/>
</dbReference>
<accession>A0ABP9KZK6</accession>
<organism evidence="2 3">
    <name type="scientific">Streptomyces similanensis</name>
    <dbReference type="NCBI Taxonomy" id="1274988"/>
    <lineage>
        <taxon>Bacteria</taxon>
        <taxon>Bacillati</taxon>
        <taxon>Actinomycetota</taxon>
        <taxon>Actinomycetes</taxon>
        <taxon>Kitasatosporales</taxon>
        <taxon>Streptomycetaceae</taxon>
        <taxon>Streptomyces</taxon>
    </lineage>
</organism>
<keyword evidence="3" id="KW-1185">Reference proteome</keyword>
<protein>
    <recommendedName>
        <fullName evidence="4">Transposase</fullName>
    </recommendedName>
</protein>
<comment type="caution">
    <text evidence="2">The sequence shown here is derived from an EMBL/GenBank/DDBJ whole genome shotgun (WGS) entry which is preliminary data.</text>
</comment>
<feature type="region of interest" description="Disordered" evidence="1">
    <location>
        <begin position="1"/>
        <end position="21"/>
    </location>
</feature>